<dbReference type="Proteomes" id="UP000198104">
    <property type="component" value="Unassembled WGS sequence"/>
</dbReference>
<evidence type="ECO:0000313" key="15">
    <source>
        <dbReference type="Proteomes" id="UP000198104"/>
    </source>
</evidence>
<evidence type="ECO:0000256" key="2">
    <source>
        <dbReference type="ARBA" id="ARBA00004429"/>
    </source>
</evidence>
<dbReference type="PRINTS" id="PR01414">
    <property type="entry name" value="CCMBBIOGNSIS"/>
</dbReference>
<dbReference type="GO" id="GO:0005886">
    <property type="term" value="C:plasma membrane"/>
    <property type="evidence" value="ECO:0007669"/>
    <property type="project" value="UniProtKB-SubCell"/>
</dbReference>
<dbReference type="InterPro" id="IPR026031">
    <property type="entry name" value="Cyt_c_CcmB_bac"/>
</dbReference>
<keyword evidence="8 13" id="KW-0812">Transmembrane</keyword>
<evidence type="ECO:0000256" key="1">
    <source>
        <dbReference type="ARBA" id="ARBA00002442"/>
    </source>
</evidence>
<proteinExistence type="inferred from homology"/>
<evidence type="ECO:0000256" key="10">
    <source>
        <dbReference type="ARBA" id="ARBA00022989"/>
    </source>
</evidence>
<reference evidence="14 15" key="1">
    <citation type="submission" date="2017-05" db="EMBL/GenBank/DDBJ databases">
        <title>Polynucleobacter sp. MWH-K35W1 isolated from the permanently anoxic monimolimnion of a meromictic lake.</title>
        <authorList>
            <person name="Hahn M.W."/>
        </authorList>
    </citation>
    <scope>NUCLEOTIDE SEQUENCE [LARGE SCALE GENOMIC DNA]</scope>
    <source>
        <strain evidence="14 15">MWH-K35W1</strain>
    </source>
</reference>
<evidence type="ECO:0000256" key="8">
    <source>
        <dbReference type="ARBA" id="ARBA00022692"/>
    </source>
</evidence>
<evidence type="ECO:0000256" key="12">
    <source>
        <dbReference type="PIRNR" id="PIRNR002764"/>
    </source>
</evidence>
<keyword evidence="10 13" id="KW-1133">Transmembrane helix</keyword>
<protein>
    <recommendedName>
        <fullName evidence="4 12">Heme exporter protein B</fullName>
    </recommendedName>
</protein>
<evidence type="ECO:0000256" key="9">
    <source>
        <dbReference type="ARBA" id="ARBA00022748"/>
    </source>
</evidence>
<dbReference type="GO" id="GO:0015232">
    <property type="term" value="F:heme transmembrane transporter activity"/>
    <property type="evidence" value="ECO:0007669"/>
    <property type="project" value="InterPro"/>
</dbReference>
<gene>
    <name evidence="14" type="ORF">CBI30_09840</name>
</gene>
<comment type="subcellular location">
    <subcellularLocation>
        <location evidence="2">Cell inner membrane</location>
        <topology evidence="2">Multi-pass membrane protein</topology>
    </subcellularLocation>
</comment>
<feature type="transmembrane region" description="Helical" evidence="13">
    <location>
        <begin position="22"/>
        <end position="42"/>
    </location>
</feature>
<evidence type="ECO:0000256" key="11">
    <source>
        <dbReference type="ARBA" id="ARBA00023136"/>
    </source>
</evidence>
<evidence type="ECO:0000256" key="6">
    <source>
        <dbReference type="ARBA" id="ARBA00022475"/>
    </source>
</evidence>
<keyword evidence="5 12" id="KW-0813">Transport</keyword>
<evidence type="ECO:0000256" key="7">
    <source>
        <dbReference type="ARBA" id="ARBA00022519"/>
    </source>
</evidence>
<sequence>MNAFITIVQRDLLLVMRRKSEVLTALFFFVIVTSLFPLGIGADTALLRKIAPGVIWVAALLSTLLGLQRMFAADYADGTLEQLVLSPNSFTSLVFGKIVAHWLVSGLPLVLLAPVIGIQFDLDAESLRVLMVALLLGTPVLSLLGSIGAALTLGVRGGSVLMSLLILPLYIPVLIFGAGAVYASSVGLDITGHFSLLGALFILALAFVPWVSATAVKIAIE</sequence>
<dbReference type="RefSeq" id="WP_088528127.1">
    <property type="nucleotide sequence ID" value="NZ_NGUO01000018.1"/>
</dbReference>
<evidence type="ECO:0000256" key="4">
    <source>
        <dbReference type="ARBA" id="ARBA00016452"/>
    </source>
</evidence>
<dbReference type="AlphaFoldDB" id="A0A254PS28"/>
<evidence type="ECO:0000256" key="3">
    <source>
        <dbReference type="ARBA" id="ARBA00010544"/>
    </source>
</evidence>
<organism evidence="14 15">
    <name type="scientific">Polynucleobacter aenigmaticus</name>
    <dbReference type="NCBI Taxonomy" id="1743164"/>
    <lineage>
        <taxon>Bacteria</taxon>
        <taxon>Pseudomonadati</taxon>
        <taxon>Pseudomonadota</taxon>
        <taxon>Betaproteobacteria</taxon>
        <taxon>Burkholderiales</taxon>
        <taxon>Burkholderiaceae</taxon>
        <taxon>Polynucleobacter</taxon>
    </lineage>
</organism>
<keyword evidence="9 12" id="KW-0201">Cytochrome c-type biogenesis</keyword>
<evidence type="ECO:0000256" key="13">
    <source>
        <dbReference type="SAM" id="Phobius"/>
    </source>
</evidence>
<dbReference type="GO" id="GO:1903607">
    <property type="term" value="P:cytochrome c biosynthetic process"/>
    <property type="evidence" value="ECO:0007669"/>
    <property type="project" value="TreeGrafter"/>
</dbReference>
<name>A0A254PS28_9BURK</name>
<dbReference type="EMBL" id="NGUO01000018">
    <property type="protein sequence ID" value="OWS69360.1"/>
    <property type="molecule type" value="Genomic_DNA"/>
</dbReference>
<dbReference type="OrthoDB" id="9799895at2"/>
<feature type="transmembrane region" description="Helical" evidence="13">
    <location>
        <begin position="129"/>
        <end position="154"/>
    </location>
</feature>
<accession>A0A254PS28</accession>
<comment type="caution">
    <text evidence="14">The sequence shown here is derived from an EMBL/GenBank/DDBJ whole genome shotgun (WGS) entry which is preliminary data.</text>
</comment>
<evidence type="ECO:0000313" key="14">
    <source>
        <dbReference type="EMBL" id="OWS69360.1"/>
    </source>
</evidence>
<keyword evidence="15" id="KW-1185">Reference proteome</keyword>
<dbReference type="PANTHER" id="PTHR30070">
    <property type="entry name" value="HEME EXPORTER PROTEIN B"/>
    <property type="match status" value="1"/>
</dbReference>
<dbReference type="GO" id="GO:0017004">
    <property type="term" value="P:cytochrome complex assembly"/>
    <property type="evidence" value="ECO:0007669"/>
    <property type="project" value="UniProtKB-KW"/>
</dbReference>
<feature type="transmembrane region" description="Helical" evidence="13">
    <location>
        <begin position="194"/>
        <end position="220"/>
    </location>
</feature>
<dbReference type="NCBIfam" id="TIGR01190">
    <property type="entry name" value="ccmB"/>
    <property type="match status" value="1"/>
</dbReference>
<comment type="similarity">
    <text evidence="3 12">Belongs to the CcmB/CycW/HelB family.</text>
</comment>
<comment type="function">
    <text evidence="1 12">Required for the export of heme to the periplasm for the biogenesis of c-type cytochromes.</text>
</comment>
<dbReference type="Pfam" id="PF03379">
    <property type="entry name" value="CcmB"/>
    <property type="match status" value="1"/>
</dbReference>
<feature type="transmembrane region" description="Helical" evidence="13">
    <location>
        <begin position="160"/>
        <end position="182"/>
    </location>
</feature>
<feature type="transmembrane region" description="Helical" evidence="13">
    <location>
        <begin position="93"/>
        <end position="117"/>
    </location>
</feature>
<keyword evidence="6 12" id="KW-1003">Cell membrane</keyword>
<dbReference type="PIRSF" id="PIRSF002764">
    <property type="entry name" value="CcmB"/>
    <property type="match status" value="1"/>
</dbReference>
<evidence type="ECO:0000256" key="5">
    <source>
        <dbReference type="ARBA" id="ARBA00022448"/>
    </source>
</evidence>
<keyword evidence="7 12" id="KW-0997">Cell inner membrane</keyword>
<keyword evidence="11 12" id="KW-0472">Membrane</keyword>
<dbReference type="PANTHER" id="PTHR30070:SF1">
    <property type="entry name" value="CYTOCHROME C BIOGENESIS B-RELATED"/>
    <property type="match status" value="1"/>
</dbReference>
<feature type="transmembrane region" description="Helical" evidence="13">
    <location>
        <begin position="54"/>
        <end position="73"/>
    </location>
</feature>
<dbReference type="InterPro" id="IPR003544">
    <property type="entry name" value="Cyt_c_biogenesis_CcmB"/>
</dbReference>